<name>A0A1I6HI83_9FLAO</name>
<feature type="signal peptide" evidence="3">
    <location>
        <begin position="1"/>
        <end position="20"/>
    </location>
</feature>
<keyword evidence="5" id="KW-1185">Reference proteome</keyword>
<sequence>MNRLRNVLICCLAGLSFAQAQTEINAYKYLIVPTRFENFRQTNQYNTSTLTKYHLTQMGFPAVYDNKLPRDLRIDPCLGLMTAMVEEGNMFRSRIKFVFSDCEGKVVYETYHGESKSKDFAESYKEAIADALLGSMQGMTYSYDPPEDPQEEEVPAESAAPAEVVAEATAAEEAVQEEVSTAKEAGKDEVSAAETEVMEVEEQVVMAEENPQEEQWEASDMLYAQPIANGYQLVDSTPTVRMVLLNSSRPDNYIAMVDGVAKGTVYQEGETWWHEYIQDNVVFRVALNVKF</sequence>
<organism evidence="4 5">
    <name type="scientific">Robiginitalea myxolifaciens</name>
    <dbReference type="NCBI Taxonomy" id="400055"/>
    <lineage>
        <taxon>Bacteria</taxon>
        <taxon>Pseudomonadati</taxon>
        <taxon>Bacteroidota</taxon>
        <taxon>Flavobacteriia</taxon>
        <taxon>Flavobacteriales</taxon>
        <taxon>Flavobacteriaceae</taxon>
        <taxon>Robiginitalea</taxon>
    </lineage>
</organism>
<proteinExistence type="predicted"/>
<feature type="region of interest" description="Disordered" evidence="2">
    <location>
        <begin position="139"/>
        <end position="163"/>
    </location>
</feature>
<feature type="coiled-coil region" evidence="1">
    <location>
        <begin position="165"/>
        <end position="210"/>
    </location>
</feature>
<gene>
    <name evidence="4" type="ORF">SAMN04490243_2780</name>
</gene>
<feature type="compositionally biased region" description="Acidic residues" evidence="2">
    <location>
        <begin position="145"/>
        <end position="155"/>
    </location>
</feature>
<dbReference type="Proteomes" id="UP000199534">
    <property type="component" value="Unassembled WGS sequence"/>
</dbReference>
<dbReference type="AlphaFoldDB" id="A0A1I6HI83"/>
<evidence type="ECO:0000256" key="3">
    <source>
        <dbReference type="SAM" id="SignalP"/>
    </source>
</evidence>
<keyword evidence="1" id="KW-0175">Coiled coil</keyword>
<protein>
    <recommendedName>
        <fullName evidence="6">DUF4468 domain-containing protein</fullName>
    </recommendedName>
</protein>
<evidence type="ECO:0000313" key="4">
    <source>
        <dbReference type="EMBL" id="SFR54171.1"/>
    </source>
</evidence>
<evidence type="ECO:0000313" key="5">
    <source>
        <dbReference type="Proteomes" id="UP000199534"/>
    </source>
</evidence>
<dbReference type="RefSeq" id="WP_092983230.1">
    <property type="nucleotide sequence ID" value="NZ_FOYQ01000002.1"/>
</dbReference>
<dbReference type="OrthoDB" id="1274006at2"/>
<accession>A0A1I6HI83</accession>
<feature type="chain" id="PRO_5011601758" description="DUF4468 domain-containing protein" evidence="3">
    <location>
        <begin position="21"/>
        <end position="291"/>
    </location>
</feature>
<evidence type="ECO:0000256" key="2">
    <source>
        <dbReference type="SAM" id="MobiDB-lite"/>
    </source>
</evidence>
<evidence type="ECO:0000256" key="1">
    <source>
        <dbReference type="SAM" id="Coils"/>
    </source>
</evidence>
<evidence type="ECO:0008006" key="6">
    <source>
        <dbReference type="Google" id="ProtNLM"/>
    </source>
</evidence>
<dbReference type="EMBL" id="FOYQ01000002">
    <property type="protein sequence ID" value="SFR54171.1"/>
    <property type="molecule type" value="Genomic_DNA"/>
</dbReference>
<reference evidence="4 5" key="1">
    <citation type="submission" date="2016-10" db="EMBL/GenBank/DDBJ databases">
        <authorList>
            <person name="de Groot N.N."/>
        </authorList>
    </citation>
    <scope>NUCLEOTIDE SEQUENCE [LARGE SCALE GENOMIC DNA]</scope>
    <source>
        <strain evidence="4 5">DSM 21019</strain>
    </source>
</reference>
<dbReference type="STRING" id="400055.SAMN04490243_2780"/>
<keyword evidence="3" id="KW-0732">Signal</keyword>